<evidence type="ECO:0000256" key="1">
    <source>
        <dbReference type="SAM" id="Coils"/>
    </source>
</evidence>
<gene>
    <name evidence="3" type="ORF">ODALV1_LOCUS31565</name>
</gene>
<keyword evidence="4" id="KW-1185">Reference proteome</keyword>
<evidence type="ECO:0000313" key="3">
    <source>
        <dbReference type="EMBL" id="CAL8148894.1"/>
    </source>
</evidence>
<accession>A0ABP1SA38</accession>
<feature type="region of interest" description="Disordered" evidence="2">
    <location>
        <begin position="198"/>
        <end position="219"/>
    </location>
</feature>
<name>A0ABP1SA38_9HEXA</name>
<proteinExistence type="predicted"/>
<comment type="caution">
    <text evidence="3">The sequence shown here is derived from an EMBL/GenBank/DDBJ whole genome shotgun (WGS) entry which is preliminary data.</text>
</comment>
<dbReference type="Proteomes" id="UP001642540">
    <property type="component" value="Unassembled WGS sequence"/>
</dbReference>
<keyword evidence="1" id="KW-0175">Coiled coil</keyword>
<evidence type="ECO:0000313" key="4">
    <source>
        <dbReference type="Proteomes" id="UP001642540"/>
    </source>
</evidence>
<feature type="region of interest" description="Disordered" evidence="2">
    <location>
        <begin position="231"/>
        <end position="259"/>
    </location>
</feature>
<reference evidence="3 4" key="1">
    <citation type="submission" date="2024-08" db="EMBL/GenBank/DDBJ databases">
        <authorList>
            <person name="Cucini C."/>
            <person name="Frati F."/>
        </authorList>
    </citation>
    <scope>NUCLEOTIDE SEQUENCE [LARGE SCALE GENOMIC DNA]</scope>
</reference>
<feature type="non-terminal residue" evidence="3">
    <location>
        <position position="1"/>
    </location>
</feature>
<feature type="coiled-coil region" evidence="1">
    <location>
        <begin position="133"/>
        <end position="167"/>
    </location>
</feature>
<evidence type="ECO:0000256" key="2">
    <source>
        <dbReference type="SAM" id="MobiDB-lite"/>
    </source>
</evidence>
<organism evidence="3 4">
    <name type="scientific">Orchesella dallaii</name>
    <dbReference type="NCBI Taxonomy" id="48710"/>
    <lineage>
        <taxon>Eukaryota</taxon>
        <taxon>Metazoa</taxon>
        <taxon>Ecdysozoa</taxon>
        <taxon>Arthropoda</taxon>
        <taxon>Hexapoda</taxon>
        <taxon>Collembola</taxon>
        <taxon>Entomobryomorpha</taxon>
        <taxon>Entomobryoidea</taxon>
        <taxon>Orchesellidae</taxon>
        <taxon>Orchesellinae</taxon>
        <taxon>Orchesella</taxon>
    </lineage>
</organism>
<protein>
    <submittedName>
        <fullName evidence="3">Uncharacterized protein</fullName>
    </submittedName>
</protein>
<feature type="compositionally biased region" description="Basic residues" evidence="2">
    <location>
        <begin position="37"/>
        <end position="57"/>
    </location>
</feature>
<sequence>SQSNIPDRRRQHRFPSNCLPMMYYPQMMPPWLGATRQPRKQKSPHAHARIQRRTAKHKTGEVQTNNRRRHNPTHALSSNSPPVPIETAESVFSTSKPQAIPFRHVIRVKDAQTQTYPPIPVTFPDPRKLVMEEEAQIQKRKQSEQTKQELEKRKLAYAEKLKCIKLRKVELARKLMSVPESPRPSKLKALFRPVLGTKKKTSEKLPPDGPESASTTLGDFNKMAIDAIGDLFGDRRATPTPTNRKAPEDALLDSDSHAK</sequence>
<dbReference type="EMBL" id="CAXLJM020000178">
    <property type="protein sequence ID" value="CAL8148894.1"/>
    <property type="molecule type" value="Genomic_DNA"/>
</dbReference>
<feature type="region of interest" description="Disordered" evidence="2">
    <location>
        <begin position="29"/>
        <end position="84"/>
    </location>
</feature>